<dbReference type="OMA" id="FVNIRHA"/>
<feature type="coiled-coil region" evidence="1">
    <location>
        <begin position="188"/>
        <end position="215"/>
    </location>
</feature>
<dbReference type="VEuPathDB" id="FungiDB:CC1G_03953"/>
<dbReference type="GeneID" id="6007518"/>
<protein>
    <submittedName>
        <fullName evidence="3">Uncharacterized protein</fullName>
    </submittedName>
</protein>
<name>A8N8A6_COPC7</name>
<evidence type="ECO:0000313" key="4">
    <source>
        <dbReference type="Proteomes" id="UP000001861"/>
    </source>
</evidence>
<evidence type="ECO:0000256" key="2">
    <source>
        <dbReference type="SAM" id="MobiDB-lite"/>
    </source>
</evidence>
<dbReference type="EMBL" id="AACS02000007">
    <property type="protein sequence ID" value="EAU90684.2"/>
    <property type="molecule type" value="Genomic_DNA"/>
</dbReference>
<feature type="region of interest" description="Disordered" evidence="2">
    <location>
        <begin position="1"/>
        <end position="59"/>
    </location>
</feature>
<feature type="region of interest" description="Disordered" evidence="2">
    <location>
        <begin position="428"/>
        <end position="452"/>
    </location>
</feature>
<dbReference type="RefSeq" id="XP_001831062.2">
    <property type="nucleotide sequence ID" value="XM_001831010.2"/>
</dbReference>
<evidence type="ECO:0000313" key="3">
    <source>
        <dbReference type="EMBL" id="EAU90684.2"/>
    </source>
</evidence>
<dbReference type="eggNOG" id="ENOG502RBPI">
    <property type="taxonomic scope" value="Eukaryota"/>
</dbReference>
<keyword evidence="4" id="KW-1185">Reference proteome</keyword>
<evidence type="ECO:0000256" key="1">
    <source>
        <dbReference type="SAM" id="Coils"/>
    </source>
</evidence>
<proteinExistence type="predicted"/>
<dbReference type="KEGG" id="cci:CC1G_03953"/>
<gene>
    <name evidence="3" type="ORF">CC1G_03953</name>
</gene>
<reference evidence="3 4" key="1">
    <citation type="journal article" date="2010" name="Proc. Natl. Acad. Sci. U.S.A.">
        <title>Insights into evolution of multicellular fungi from the assembled chromosomes of the mushroom Coprinopsis cinerea (Coprinus cinereus).</title>
        <authorList>
            <person name="Stajich J.E."/>
            <person name="Wilke S.K."/>
            <person name="Ahren D."/>
            <person name="Au C.H."/>
            <person name="Birren B.W."/>
            <person name="Borodovsky M."/>
            <person name="Burns C."/>
            <person name="Canback B."/>
            <person name="Casselton L.A."/>
            <person name="Cheng C.K."/>
            <person name="Deng J."/>
            <person name="Dietrich F.S."/>
            <person name="Fargo D.C."/>
            <person name="Farman M.L."/>
            <person name="Gathman A.C."/>
            <person name="Goldberg J."/>
            <person name="Guigo R."/>
            <person name="Hoegger P.J."/>
            <person name="Hooker J.B."/>
            <person name="Huggins A."/>
            <person name="James T.Y."/>
            <person name="Kamada T."/>
            <person name="Kilaru S."/>
            <person name="Kodira C."/>
            <person name="Kues U."/>
            <person name="Kupfer D."/>
            <person name="Kwan H.S."/>
            <person name="Lomsadze A."/>
            <person name="Li W."/>
            <person name="Lilly W.W."/>
            <person name="Ma L.J."/>
            <person name="Mackey A.J."/>
            <person name="Manning G."/>
            <person name="Martin F."/>
            <person name="Muraguchi H."/>
            <person name="Natvig D.O."/>
            <person name="Palmerini H."/>
            <person name="Ramesh M.A."/>
            <person name="Rehmeyer C.J."/>
            <person name="Roe B.A."/>
            <person name="Shenoy N."/>
            <person name="Stanke M."/>
            <person name="Ter-Hovhannisyan V."/>
            <person name="Tunlid A."/>
            <person name="Velagapudi R."/>
            <person name="Vision T.J."/>
            <person name="Zeng Q."/>
            <person name="Zolan M.E."/>
            <person name="Pukkila P.J."/>
        </authorList>
    </citation>
    <scope>NUCLEOTIDE SEQUENCE [LARGE SCALE GENOMIC DNA]</scope>
    <source>
        <strain evidence="4">Okayama-7 / 130 / ATCC MYA-4618 / FGSC 9003</strain>
    </source>
</reference>
<dbReference type="HOGENOM" id="CLU_605523_0_0_1"/>
<feature type="compositionally biased region" description="Basic and acidic residues" evidence="2">
    <location>
        <begin position="41"/>
        <end position="59"/>
    </location>
</feature>
<dbReference type="STRING" id="240176.A8N8A6"/>
<accession>A8N8A6</accession>
<dbReference type="InParanoid" id="A8N8A6"/>
<dbReference type="AlphaFoldDB" id="A8N8A6"/>
<keyword evidence="1" id="KW-0175">Coiled coil</keyword>
<dbReference type="Proteomes" id="UP000001861">
    <property type="component" value="Unassembled WGS sequence"/>
</dbReference>
<comment type="caution">
    <text evidence="3">The sequence shown here is derived from an EMBL/GenBank/DDBJ whole genome shotgun (WGS) entry which is preliminary data.</text>
</comment>
<organism evidence="3 4">
    <name type="scientific">Coprinopsis cinerea (strain Okayama-7 / 130 / ATCC MYA-4618 / FGSC 9003)</name>
    <name type="common">Inky cap fungus</name>
    <name type="synonym">Hormographiella aspergillata</name>
    <dbReference type="NCBI Taxonomy" id="240176"/>
    <lineage>
        <taxon>Eukaryota</taxon>
        <taxon>Fungi</taxon>
        <taxon>Dikarya</taxon>
        <taxon>Basidiomycota</taxon>
        <taxon>Agaricomycotina</taxon>
        <taxon>Agaricomycetes</taxon>
        <taxon>Agaricomycetidae</taxon>
        <taxon>Agaricales</taxon>
        <taxon>Agaricineae</taxon>
        <taxon>Psathyrellaceae</taxon>
        <taxon>Coprinopsis</taxon>
    </lineage>
</organism>
<dbReference type="OrthoDB" id="3045818at2759"/>
<sequence>MASRSGLQTRRKRRTYSSAAAAARPPPNSRQQSRNPNPNEGEEKPELSKESRTSKQGEWEEDYARLIRERAAELAKSGVQVDPEDLIKLEESNREGGDDILIDMDHVNAILDYANTHWPRTKTLPTGWSCTWPNWENLISFFYPTSQYFVVIPQIDFIINVRYAIPGEVQPVMFNNDLNAFVFEVVERKSEEEVQAQMAKDKEQLERERQKDQDRHRKLYYLDWEEGELYHITNAHTPRQLARLMIHSGGLSALSLSLIQSDPKGEEVADRILARDASVVPLLEENYLGYTPVPSTDLSNHYLQETEQLMEELGYGTLLDEYDRANMDPELRAESDRAYQQLLHFIRLMSSGREQQEFSRQLLQVMKQVTPEELKPMHDLFQLFRNLGPEHIPVVSEELRRHYLHLEREVQAESQVLGEVLAELKRQREVMKGGGDSEQAQGQAQGEQGKKD</sequence>
<feature type="compositionally biased region" description="Low complexity" evidence="2">
    <location>
        <begin position="437"/>
        <end position="452"/>
    </location>
</feature>